<keyword evidence="2" id="KW-0689">Ribosomal protein</keyword>
<name>A0A9N9C8I2_9GLOM</name>
<comment type="caution">
    <text evidence="4">The sequence shown here is derived from an EMBL/GenBank/DDBJ whole genome shotgun (WGS) entry which is preliminary data.</text>
</comment>
<dbReference type="Pfam" id="PF00886">
    <property type="entry name" value="Ribosomal_S16"/>
    <property type="match status" value="1"/>
</dbReference>
<reference evidence="4" key="1">
    <citation type="submission" date="2021-06" db="EMBL/GenBank/DDBJ databases">
        <authorList>
            <person name="Kallberg Y."/>
            <person name="Tangrot J."/>
            <person name="Rosling A."/>
        </authorList>
    </citation>
    <scope>NUCLEOTIDE SEQUENCE</scope>
    <source>
        <strain evidence="4">AZ414A</strain>
    </source>
</reference>
<evidence type="ECO:0000313" key="5">
    <source>
        <dbReference type="Proteomes" id="UP000789706"/>
    </source>
</evidence>
<dbReference type="SUPFAM" id="SSF54565">
    <property type="entry name" value="Ribosomal protein S16"/>
    <property type="match status" value="1"/>
</dbReference>
<comment type="similarity">
    <text evidence="1">Belongs to the bacterial ribosomal protein bS16 family.</text>
</comment>
<keyword evidence="3" id="KW-0687">Ribonucleoprotein</keyword>
<dbReference type="AlphaFoldDB" id="A0A9N9C8I2"/>
<dbReference type="PANTHER" id="PTHR12919">
    <property type="entry name" value="30S RIBOSOMAL PROTEIN S16"/>
    <property type="match status" value="1"/>
</dbReference>
<protein>
    <submittedName>
        <fullName evidence="4">1084_t:CDS:1</fullName>
    </submittedName>
</protein>
<dbReference type="GO" id="GO:0005763">
    <property type="term" value="C:mitochondrial small ribosomal subunit"/>
    <property type="evidence" value="ECO:0007669"/>
    <property type="project" value="TreeGrafter"/>
</dbReference>
<organism evidence="4 5">
    <name type="scientific">Diversispora eburnea</name>
    <dbReference type="NCBI Taxonomy" id="1213867"/>
    <lineage>
        <taxon>Eukaryota</taxon>
        <taxon>Fungi</taxon>
        <taxon>Fungi incertae sedis</taxon>
        <taxon>Mucoromycota</taxon>
        <taxon>Glomeromycotina</taxon>
        <taxon>Glomeromycetes</taxon>
        <taxon>Diversisporales</taxon>
        <taxon>Diversisporaceae</taxon>
        <taxon>Diversispora</taxon>
    </lineage>
</organism>
<dbReference type="GO" id="GO:0003735">
    <property type="term" value="F:structural constituent of ribosome"/>
    <property type="evidence" value="ECO:0007669"/>
    <property type="project" value="InterPro"/>
</dbReference>
<dbReference type="InterPro" id="IPR023803">
    <property type="entry name" value="Ribosomal_bS16_dom_sf"/>
</dbReference>
<dbReference type="GO" id="GO:0032543">
    <property type="term" value="P:mitochondrial translation"/>
    <property type="evidence" value="ECO:0007669"/>
    <property type="project" value="TreeGrafter"/>
</dbReference>
<dbReference type="InterPro" id="IPR000307">
    <property type="entry name" value="Ribosomal_bS16"/>
</dbReference>
<evidence type="ECO:0000256" key="1">
    <source>
        <dbReference type="ARBA" id="ARBA00006668"/>
    </source>
</evidence>
<sequence length="357" mass="41594">MNDDYKRDLQNMVLQMCRLIFRAIQEGINRNNMNEVQTMTQKIFHGDISSKHDLDQFILIFKSSKYLSHLSGSYGNDSTNYVYKMDRWKRHCWKNVTESSPYDDKLLKSIIDHLPGFKYLYDFHWTFQEPCVLLLTSDCGVFVIVIIKFWNQDSEKEDEPAIYSQYHEWVRLYKAYTVEKHGNKCLTVIGATYTNDPDIVKPLEFVDEIDYSIARAVQSFVFKPSDMEQLFSAPQESTKVFSRTKTKIPWTSKPTDNIQIVKANFRKMPINPGKCAAVVGTEWIYDGGNTEIVHMRLACHGIRNQPFYHIIVTNAKSPRDGKHSSSVKHIEWKENRIKYWLTVGAQPSDTVARLYLG</sequence>
<dbReference type="Gene3D" id="3.30.1320.10">
    <property type="match status" value="1"/>
</dbReference>
<evidence type="ECO:0000256" key="2">
    <source>
        <dbReference type="ARBA" id="ARBA00022980"/>
    </source>
</evidence>
<gene>
    <name evidence="4" type="ORF">DEBURN_LOCUS9103</name>
</gene>
<evidence type="ECO:0000313" key="4">
    <source>
        <dbReference type="EMBL" id="CAG8591982.1"/>
    </source>
</evidence>
<accession>A0A9N9C8I2</accession>
<evidence type="ECO:0000256" key="3">
    <source>
        <dbReference type="ARBA" id="ARBA00023274"/>
    </source>
</evidence>
<keyword evidence="5" id="KW-1185">Reference proteome</keyword>
<dbReference type="Proteomes" id="UP000789706">
    <property type="component" value="Unassembled WGS sequence"/>
</dbReference>
<dbReference type="OrthoDB" id="2370066at2759"/>
<dbReference type="EMBL" id="CAJVPK010001586">
    <property type="protein sequence ID" value="CAG8591982.1"/>
    <property type="molecule type" value="Genomic_DNA"/>
</dbReference>
<dbReference type="NCBIfam" id="TIGR00002">
    <property type="entry name" value="S16"/>
    <property type="match status" value="1"/>
</dbReference>
<dbReference type="PANTHER" id="PTHR12919:SF20">
    <property type="entry name" value="SMALL RIBOSOMAL SUBUNIT PROTEIN BS16M"/>
    <property type="match status" value="1"/>
</dbReference>
<proteinExistence type="inferred from homology"/>